<sequence length="180" mass="18966">MGLVRDGRLPSVMDSALGTSPGRALRVIYSPAHTPLRRPAYHLPSPVLLIPRVASPLPTHLASAHMKRHTTARLLPFGPHKDNSTPIYHPPSLPTTTMLFASPELKSPIALTMAPEPILLGLPPRTRARTSTPSMLSEASFASSSSSSSASSAFSAISPSSMSSPPSSVPPSPSYVPHLP</sequence>
<dbReference type="EMBL" id="SGPL01001116">
    <property type="protein sequence ID" value="THH04701.1"/>
    <property type="molecule type" value="Genomic_DNA"/>
</dbReference>
<feature type="region of interest" description="Disordered" evidence="1">
    <location>
        <begin position="120"/>
        <end position="180"/>
    </location>
</feature>
<feature type="compositionally biased region" description="Pro residues" evidence="1">
    <location>
        <begin position="167"/>
        <end position="180"/>
    </location>
</feature>
<evidence type="ECO:0000256" key="1">
    <source>
        <dbReference type="SAM" id="MobiDB-lite"/>
    </source>
</evidence>
<keyword evidence="3" id="KW-1185">Reference proteome</keyword>
<dbReference type="Proteomes" id="UP000310158">
    <property type="component" value="Unassembled WGS sequence"/>
</dbReference>
<organism evidence="2 3">
    <name type="scientific">Bondarzewia mesenterica</name>
    <dbReference type="NCBI Taxonomy" id="1095465"/>
    <lineage>
        <taxon>Eukaryota</taxon>
        <taxon>Fungi</taxon>
        <taxon>Dikarya</taxon>
        <taxon>Basidiomycota</taxon>
        <taxon>Agaricomycotina</taxon>
        <taxon>Agaricomycetes</taxon>
        <taxon>Russulales</taxon>
        <taxon>Bondarzewiaceae</taxon>
        <taxon>Bondarzewia</taxon>
    </lineage>
</organism>
<evidence type="ECO:0000313" key="3">
    <source>
        <dbReference type="Proteomes" id="UP000310158"/>
    </source>
</evidence>
<dbReference type="AlphaFoldDB" id="A0A4S4L1P6"/>
<feature type="compositionally biased region" description="Low complexity" evidence="1">
    <location>
        <begin position="133"/>
        <end position="166"/>
    </location>
</feature>
<reference evidence="2 3" key="1">
    <citation type="submission" date="2019-02" db="EMBL/GenBank/DDBJ databases">
        <title>Genome sequencing of the rare red list fungi Bondarzewia mesenterica.</title>
        <authorList>
            <person name="Buettner E."/>
            <person name="Kellner H."/>
        </authorList>
    </citation>
    <scope>NUCLEOTIDE SEQUENCE [LARGE SCALE GENOMIC DNA]</scope>
    <source>
        <strain evidence="2 3">DSM 108281</strain>
    </source>
</reference>
<proteinExistence type="predicted"/>
<gene>
    <name evidence="2" type="ORF">EW146_g10114</name>
</gene>
<protein>
    <submittedName>
        <fullName evidence="2">Uncharacterized protein</fullName>
    </submittedName>
</protein>
<evidence type="ECO:0000313" key="2">
    <source>
        <dbReference type="EMBL" id="THH04701.1"/>
    </source>
</evidence>
<name>A0A4S4L1P6_9AGAM</name>
<comment type="caution">
    <text evidence="2">The sequence shown here is derived from an EMBL/GenBank/DDBJ whole genome shotgun (WGS) entry which is preliminary data.</text>
</comment>
<accession>A0A4S4L1P6</accession>